<keyword evidence="2" id="KW-1133">Transmembrane helix</keyword>
<evidence type="ECO:0000256" key="1">
    <source>
        <dbReference type="SAM" id="MobiDB-lite"/>
    </source>
</evidence>
<dbReference type="AlphaFoldDB" id="A0A367L181"/>
<evidence type="ECO:0000256" key="2">
    <source>
        <dbReference type="SAM" id="Phobius"/>
    </source>
</evidence>
<dbReference type="STRING" id="1330021.A0A367L181"/>
<feature type="region of interest" description="Disordered" evidence="1">
    <location>
        <begin position="268"/>
        <end position="303"/>
    </location>
</feature>
<protein>
    <submittedName>
        <fullName evidence="3">Uncharacterized protein</fullName>
    </submittedName>
</protein>
<evidence type="ECO:0000313" key="3">
    <source>
        <dbReference type="EMBL" id="RCI08178.1"/>
    </source>
</evidence>
<feature type="compositionally biased region" description="Basic and acidic residues" evidence="1">
    <location>
        <begin position="488"/>
        <end position="499"/>
    </location>
</feature>
<dbReference type="OrthoDB" id="5421784at2759"/>
<gene>
    <name evidence="3" type="ORF">L249_6243</name>
</gene>
<name>A0A367L181_9HYPO</name>
<proteinExistence type="predicted"/>
<feature type="transmembrane region" description="Helical" evidence="2">
    <location>
        <begin position="310"/>
        <end position="332"/>
    </location>
</feature>
<keyword evidence="2" id="KW-0472">Membrane</keyword>
<evidence type="ECO:0000313" key="4">
    <source>
        <dbReference type="Proteomes" id="UP000253664"/>
    </source>
</evidence>
<comment type="caution">
    <text evidence="3">The sequence shown here is derived from an EMBL/GenBank/DDBJ whole genome shotgun (WGS) entry which is preliminary data.</text>
</comment>
<feature type="compositionally biased region" description="Basic and acidic residues" evidence="1">
    <location>
        <begin position="28"/>
        <end position="47"/>
    </location>
</feature>
<feature type="region of interest" description="Disordered" evidence="1">
    <location>
        <begin position="414"/>
        <end position="499"/>
    </location>
</feature>
<dbReference type="Proteomes" id="UP000253664">
    <property type="component" value="Unassembled WGS sequence"/>
</dbReference>
<feature type="compositionally biased region" description="Basic residues" evidence="1">
    <location>
        <begin position="14"/>
        <end position="27"/>
    </location>
</feature>
<dbReference type="EMBL" id="LKCN02000021">
    <property type="protein sequence ID" value="RCI08178.1"/>
    <property type="molecule type" value="Genomic_DNA"/>
</dbReference>
<keyword evidence="2" id="KW-0812">Transmembrane</keyword>
<sequence>MDGQQQPPLTGRAKSLHILHRHHHDSSRRRDTIHDSFHHHPSDHFSDPQDPDYYDSSSPALELRTVSDSDSLSTEQAPVAADSHPHAVAATSTFTPAASNAYIVAETSVNSLAAATSSDTATSVTASTSLLADIRSTTSWFPTAAPSPTTSTNVILTDLRNGTNAMPNTTSSLVISSSPLSSTSPSLFNSTSLPSIVNTSSPTSSSFEASVLSKTTSLTWTSTVTQASSTTVRHLTKTTDFESEVTEYADSESTSLDTDSSYFFSPATRSSSDGGATVAAPTRGISPNTGTGAGSKAAAPPEALPPKERAIVGVVTSVAGVAFLVLLAMLALRYHKKRKDGCRSLLRAGHLGSTAPRTIEGGRELMVKVERPVAPPPAGGFVGSGGDAPADGAEQRGFYRVAGRKLPPVLITGGDGYSDPRGTMMSDDYGQGPHTLEPAGSSSSRPLALGTPMRPVSGIPILRSGPARTPVTQNPFADPPSSPGGQDGARDRSRFHEGI</sequence>
<reference evidence="3 4" key="1">
    <citation type="journal article" date="2015" name="BMC Genomics">
        <title>Insights from the genome of Ophiocordyceps polyrhachis-furcata to pathogenicity and host specificity in insect fungi.</title>
        <authorList>
            <person name="Wichadakul D."/>
            <person name="Kobmoo N."/>
            <person name="Ingsriswang S."/>
            <person name="Tangphatsornruang S."/>
            <person name="Chantasingh D."/>
            <person name="Luangsa-ard J.J."/>
            <person name="Eurwilaichitr L."/>
        </authorList>
    </citation>
    <scope>NUCLEOTIDE SEQUENCE [LARGE SCALE GENOMIC DNA]</scope>
    <source>
        <strain evidence="3 4">BCC 54312</strain>
    </source>
</reference>
<feature type="region of interest" description="Disordered" evidence="1">
    <location>
        <begin position="1"/>
        <end position="58"/>
    </location>
</feature>
<accession>A0A367L181</accession>
<organism evidence="3 4">
    <name type="scientific">Ophiocordyceps polyrhachis-furcata BCC 54312</name>
    <dbReference type="NCBI Taxonomy" id="1330021"/>
    <lineage>
        <taxon>Eukaryota</taxon>
        <taxon>Fungi</taxon>
        <taxon>Dikarya</taxon>
        <taxon>Ascomycota</taxon>
        <taxon>Pezizomycotina</taxon>
        <taxon>Sordariomycetes</taxon>
        <taxon>Hypocreomycetidae</taxon>
        <taxon>Hypocreales</taxon>
        <taxon>Ophiocordycipitaceae</taxon>
        <taxon>Ophiocordyceps</taxon>
    </lineage>
</organism>
<keyword evidence="4" id="KW-1185">Reference proteome</keyword>